<feature type="transmembrane region" description="Helical" evidence="1">
    <location>
        <begin position="131"/>
        <end position="151"/>
    </location>
</feature>
<dbReference type="EMBL" id="LPWD01000123">
    <property type="protein sequence ID" value="ODS03322.1"/>
    <property type="molecule type" value="Genomic_DNA"/>
</dbReference>
<evidence type="ECO:0000313" key="3">
    <source>
        <dbReference type="Proteomes" id="UP000095042"/>
    </source>
</evidence>
<gene>
    <name evidence="2" type="ORF">AUC71_10255</name>
</gene>
<keyword evidence="1" id="KW-0812">Transmembrane</keyword>
<dbReference type="PANTHER" id="PTHR39419">
    <property type="entry name" value="SLL0814 PROTEIN"/>
    <property type="match status" value="1"/>
</dbReference>
<feature type="transmembrane region" description="Helical" evidence="1">
    <location>
        <begin position="7"/>
        <end position="25"/>
    </location>
</feature>
<dbReference type="OrthoDB" id="9811293at2"/>
<feature type="transmembrane region" description="Helical" evidence="1">
    <location>
        <begin position="98"/>
        <end position="119"/>
    </location>
</feature>
<keyword evidence="1" id="KW-0472">Membrane</keyword>
<organism evidence="2 3">
    <name type="scientific">Methyloceanibacter marginalis</name>
    <dbReference type="NCBI Taxonomy" id="1774971"/>
    <lineage>
        <taxon>Bacteria</taxon>
        <taxon>Pseudomonadati</taxon>
        <taxon>Pseudomonadota</taxon>
        <taxon>Alphaproteobacteria</taxon>
        <taxon>Hyphomicrobiales</taxon>
        <taxon>Hyphomicrobiaceae</taxon>
        <taxon>Methyloceanibacter</taxon>
    </lineage>
</organism>
<feature type="transmembrane region" description="Helical" evidence="1">
    <location>
        <begin position="58"/>
        <end position="78"/>
    </location>
</feature>
<evidence type="ECO:0000313" key="2">
    <source>
        <dbReference type="EMBL" id="ODS03322.1"/>
    </source>
</evidence>
<feature type="transmembrane region" description="Helical" evidence="1">
    <location>
        <begin position="254"/>
        <end position="276"/>
    </location>
</feature>
<dbReference type="Proteomes" id="UP000095042">
    <property type="component" value="Unassembled WGS sequence"/>
</dbReference>
<dbReference type="Pfam" id="PF04240">
    <property type="entry name" value="Caroten_synth"/>
    <property type="match status" value="1"/>
</dbReference>
<dbReference type="AlphaFoldDB" id="A0A1E3WCR6"/>
<feature type="transmembrane region" description="Helical" evidence="1">
    <location>
        <begin position="214"/>
        <end position="234"/>
    </location>
</feature>
<proteinExistence type="predicted"/>
<accession>A0A1E3WCR6</accession>
<name>A0A1E3WCR6_9HYPH</name>
<keyword evidence="1" id="KW-1133">Transmembrane helix</keyword>
<dbReference type="InterPro" id="IPR007354">
    <property type="entry name" value="CruF-like"/>
</dbReference>
<dbReference type="PANTHER" id="PTHR39419:SF1">
    <property type="entry name" value="SLL0814 PROTEIN"/>
    <property type="match status" value="1"/>
</dbReference>
<protein>
    <recommendedName>
        <fullName evidence="4">Carotenoid biosynthesis protein</fullName>
    </recommendedName>
</protein>
<sequence>MLQANRLSWALLILYAAVEIIRALMPDAIPLPVAAAIITFLPFIFAFVHGLQTYTARSFAVFVVVCFVVSNTMENMSIMTGFPFGHYYYTEILGPKLFLVPIQVFAAYFGMGYVSWTVARAILWDFEGPRPALRVITLPVVAAFVMVAWDLTCDPLASTVQQRWIWLDGGGYFGVPFVNFLGWFLTVFLFFELFALYCRRWDVPIAPPERPKAYALQAIGLYTATALYYVLAFTRAPGGTVTDHAGVVWRVGDIYTTAALVAIFVMGAFAAVAAAVTAERHSQQA</sequence>
<dbReference type="RefSeq" id="WP_069623473.1">
    <property type="nucleotide sequence ID" value="NZ_LPWD01000123.1"/>
</dbReference>
<feature type="transmembrane region" description="Helical" evidence="1">
    <location>
        <begin position="31"/>
        <end position="51"/>
    </location>
</feature>
<feature type="transmembrane region" description="Helical" evidence="1">
    <location>
        <begin position="171"/>
        <end position="194"/>
    </location>
</feature>
<comment type="caution">
    <text evidence="2">The sequence shown here is derived from an EMBL/GenBank/DDBJ whole genome shotgun (WGS) entry which is preliminary data.</text>
</comment>
<reference evidence="2 3" key="1">
    <citation type="journal article" date="2016" name="Environ. Microbiol.">
        <title>New Methyloceanibacter diversity from North Sea sediments includes methanotroph containing solely the soluble methane monooxygenase.</title>
        <authorList>
            <person name="Vekeman B."/>
            <person name="Kerckhof F.M."/>
            <person name="Cremers G."/>
            <person name="de Vos P."/>
            <person name="Vandamme P."/>
            <person name="Boon N."/>
            <person name="Op den Camp H.J."/>
            <person name="Heylen K."/>
        </authorList>
    </citation>
    <scope>NUCLEOTIDE SEQUENCE [LARGE SCALE GENOMIC DNA]</scope>
    <source>
        <strain evidence="2 3">R-67177</strain>
    </source>
</reference>
<keyword evidence="3" id="KW-1185">Reference proteome</keyword>
<evidence type="ECO:0000256" key="1">
    <source>
        <dbReference type="SAM" id="Phobius"/>
    </source>
</evidence>
<evidence type="ECO:0008006" key="4">
    <source>
        <dbReference type="Google" id="ProtNLM"/>
    </source>
</evidence>